<sequence length="179" mass="20112">MKRITLTPLKKYLPLLLLSALAGIPTNAQSRKGNLKLVPNNSSHRLYVTFAGENSHPEEITNLLDEYTARLKKAYPLLPEKAEELSQLAIKNTGNDNSVKNLIYTYEVKAPISDERLLELGNKLEKLDVVKYCALITANPVKSPSDIPPSTPLFIEQQSYITDFGVNMTYAWGLYFARK</sequence>
<evidence type="ECO:0000313" key="2">
    <source>
        <dbReference type="EMBL" id="RYJ44806.1"/>
    </source>
</evidence>
<evidence type="ECO:0000313" key="3">
    <source>
        <dbReference type="Proteomes" id="UP000289775"/>
    </source>
</evidence>
<dbReference type="EMBL" id="JUIW01000002">
    <property type="protein sequence ID" value="RYJ44806.1"/>
    <property type="molecule type" value="Genomic_DNA"/>
</dbReference>
<comment type="caution">
    <text evidence="2">The sequence shown here is derived from an EMBL/GenBank/DDBJ whole genome shotgun (WGS) entry which is preliminary data.</text>
</comment>
<name>A0A444WGA9_9FLAO</name>
<dbReference type="OrthoDB" id="9798386at2"/>
<proteinExistence type="predicted"/>
<keyword evidence="1" id="KW-0732">Signal</keyword>
<feature type="chain" id="PRO_5019163615" evidence="1">
    <location>
        <begin position="29"/>
        <end position="179"/>
    </location>
</feature>
<dbReference type="AlphaFoldDB" id="A0A444WGA9"/>
<evidence type="ECO:0000256" key="1">
    <source>
        <dbReference type="SAM" id="SignalP"/>
    </source>
</evidence>
<keyword evidence="3" id="KW-1185">Reference proteome</keyword>
<reference evidence="2 3" key="1">
    <citation type="submission" date="2014-12" db="EMBL/GenBank/DDBJ databases">
        <title>Genome sequence of Flavobacterium beibuense RSKm HC5.</title>
        <authorList>
            <person name="Kim J.F."/>
            <person name="Song J.Y."/>
            <person name="Kwak M.-J."/>
            <person name="Lee S.-W."/>
        </authorList>
    </citation>
    <scope>NUCLEOTIDE SEQUENCE [LARGE SCALE GENOMIC DNA]</scope>
    <source>
        <strain evidence="2 3">RSKm HC5</strain>
    </source>
</reference>
<dbReference type="Proteomes" id="UP000289775">
    <property type="component" value="Unassembled WGS sequence"/>
</dbReference>
<gene>
    <name evidence="2" type="ORF">NU09_0440</name>
</gene>
<dbReference type="RefSeq" id="WP_129749621.1">
    <property type="nucleotide sequence ID" value="NZ_JUIW01000002.1"/>
</dbReference>
<feature type="signal peptide" evidence="1">
    <location>
        <begin position="1"/>
        <end position="28"/>
    </location>
</feature>
<protein>
    <submittedName>
        <fullName evidence="2">Uncharacterized protein</fullName>
    </submittedName>
</protein>
<accession>A0A444WGA9</accession>
<organism evidence="2 3">
    <name type="scientific">Flavobacterium beibuense</name>
    <dbReference type="NCBI Taxonomy" id="657326"/>
    <lineage>
        <taxon>Bacteria</taxon>
        <taxon>Pseudomonadati</taxon>
        <taxon>Bacteroidota</taxon>
        <taxon>Flavobacteriia</taxon>
        <taxon>Flavobacteriales</taxon>
        <taxon>Flavobacteriaceae</taxon>
        <taxon>Flavobacterium</taxon>
    </lineage>
</organism>